<dbReference type="RefSeq" id="WP_172173760.1">
    <property type="nucleotide sequence ID" value="NZ_WOEZ01000201.1"/>
</dbReference>
<dbReference type="Proteomes" id="UP000655523">
    <property type="component" value="Unassembled WGS sequence"/>
</dbReference>
<protein>
    <submittedName>
        <fullName evidence="7">MerR family transcriptional regulator</fullName>
    </submittedName>
</protein>
<comment type="caution">
    <text evidence="7">The sequence shown here is derived from an EMBL/GenBank/DDBJ whole genome shotgun (WGS) entry which is preliminary data.</text>
</comment>
<evidence type="ECO:0000256" key="2">
    <source>
        <dbReference type="ARBA" id="ARBA00023125"/>
    </source>
</evidence>
<dbReference type="Pfam" id="PF13411">
    <property type="entry name" value="MerR_1"/>
    <property type="match status" value="1"/>
</dbReference>
<dbReference type="SMART" id="SM00422">
    <property type="entry name" value="HTH_MERR"/>
    <property type="match status" value="1"/>
</dbReference>
<organism evidence="7 8">
    <name type="scientific">Paraburkholderia elongata</name>
    <dbReference type="NCBI Taxonomy" id="2675747"/>
    <lineage>
        <taxon>Bacteria</taxon>
        <taxon>Pseudomonadati</taxon>
        <taxon>Pseudomonadota</taxon>
        <taxon>Betaproteobacteria</taxon>
        <taxon>Burkholderiales</taxon>
        <taxon>Burkholderiaceae</taxon>
        <taxon>Paraburkholderia</taxon>
    </lineage>
</organism>
<keyword evidence="1" id="KW-0805">Transcription regulation</keyword>
<feature type="region of interest" description="Disordered" evidence="5">
    <location>
        <begin position="129"/>
        <end position="157"/>
    </location>
</feature>
<reference evidence="7 8" key="1">
    <citation type="submission" date="2019-11" db="EMBL/GenBank/DDBJ databases">
        <title>Metabolism of dissolved organic matter in forest soils.</title>
        <authorList>
            <person name="Cyle K.T."/>
            <person name="Wilhelm R.C."/>
            <person name="Martinez C.E."/>
        </authorList>
    </citation>
    <scope>NUCLEOTIDE SEQUENCE [LARGE SCALE GENOMIC DNA]</scope>
    <source>
        <strain evidence="7 8">5N</strain>
    </source>
</reference>
<dbReference type="AlphaFoldDB" id="A0A972NY34"/>
<evidence type="ECO:0000256" key="1">
    <source>
        <dbReference type="ARBA" id="ARBA00023015"/>
    </source>
</evidence>
<evidence type="ECO:0000256" key="4">
    <source>
        <dbReference type="SAM" id="Coils"/>
    </source>
</evidence>
<dbReference type="PANTHER" id="PTHR30204">
    <property type="entry name" value="REDOX-CYCLING DRUG-SENSING TRANSCRIPTIONAL ACTIVATOR SOXR"/>
    <property type="match status" value="1"/>
</dbReference>
<evidence type="ECO:0000313" key="8">
    <source>
        <dbReference type="Proteomes" id="UP000655523"/>
    </source>
</evidence>
<dbReference type="PROSITE" id="PS50937">
    <property type="entry name" value="HTH_MERR_2"/>
    <property type="match status" value="1"/>
</dbReference>
<keyword evidence="3" id="KW-0804">Transcription</keyword>
<dbReference type="GO" id="GO:0003700">
    <property type="term" value="F:DNA-binding transcription factor activity"/>
    <property type="evidence" value="ECO:0007669"/>
    <property type="project" value="InterPro"/>
</dbReference>
<dbReference type="PANTHER" id="PTHR30204:SF94">
    <property type="entry name" value="HEAVY METAL-DEPENDENT TRANSCRIPTIONAL REGULATOR HI_0293-RELATED"/>
    <property type="match status" value="1"/>
</dbReference>
<proteinExistence type="predicted"/>
<evidence type="ECO:0000256" key="3">
    <source>
        <dbReference type="ARBA" id="ARBA00023163"/>
    </source>
</evidence>
<feature type="domain" description="HTH merR-type" evidence="6">
    <location>
        <begin position="1"/>
        <end position="69"/>
    </location>
</feature>
<dbReference type="PRINTS" id="PR00040">
    <property type="entry name" value="HTHMERR"/>
</dbReference>
<dbReference type="InterPro" id="IPR047057">
    <property type="entry name" value="MerR_fam"/>
</dbReference>
<gene>
    <name evidence="7" type="ORF">GNZ13_36265</name>
</gene>
<feature type="compositionally biased region" description="Basic residues" evidence="5">
    <location>
        <begin position="133"/>
        <end position="142"/>
    </location>
</feature>
<dbReference type="GO" id="GO:0003677">
    <property type="term" value="F:DNA binding"/>
    <property type="evidence" value="ECO:0007669"/>
    <property type="project" value="UniProtKB-KW"/>
</dbReference>
<evidence type="ECO:0000256" key="5">
    <source>
        <dbReference type="SAM" id="MobiDB-lite"/>
    </source>
</evidence>
<sequence>MKIGELAARTGMTTSAIRFYEQSGLLPHAGRGPNGYRIYDDAAAERLRQIQLAQRLGFSLEEMRATAEEMKGFAKEGLLERIDQRLREIDELRAKLDGQRAELHQIRDALQAEWAAGRCFKIDQFESSTPAAAKHRRTGRKIAPHEFDGHKAPKGSV</sequence>
<dbReference type="EMBL" id="WOEZ01000201">
    <property type="protein sequence ID" value="NPT59867.1"/>
    <property type="molecule type" value="Genomic_DNA"/>
</dbReference>
<evidence type="ECO:0000313" key="7">
    <source>
        <dbReference type="EMBL" id="NPT59867.1"/>
    </source>
</evidence>
<dbReference type="Gene3D" id="1.10.1660.10">
    <property type="match status" value="1"/>
</dbReference>
<feature type="coiled-coil region" evidence="4">
    <location>
        <begin position="75"/>
        <end position="109"/>
    </location>
</feature>
<keyword evidence="2" id="KW-0238">DNA-binding</keyword>
<dbReference type="InterPro" id="IPR009061">
    <property type="entry name" value="DNA-bd_dom_put_sf"/>
</dbReference>
<dbReference type="InterPro" id="IPR000551">
    <property type="entry name" value="MerR-type_HTH_dom"/>
</dbReference>
<keyword evidence="8" id="KW-1185">Reference proteome</keyword>
<dbReference type="SUPFAM" id="SSF46955">
    <property type="entry name" value="Putative DNA-binding domain"/>
    <property type="match status" value="1"/>
</dbReference>
<accession>A0A972NY34</accession>
<evidence type="ECO:0000259" key="6">
    <source>
        <dbReference type="PROSITE" id="PS50937"/>
    </source>
</evidence>
<keyword evidence="4" id="KW-0175">Coiled coil</keyword>
<name>A0A972NY34_9BURK</name>